<dbReference type="InterPro" id="IPR011051">
    <property type="entry name" value="RmlC_Cupin_sf"/>
</dbReference>
<accession>A0A1X7H195</accession>
<name>A0A1X7H195_TRICW</name>
<organism evidence="1 2">
    <name type="scientific">Trinickia caryophylli</name>
    <name type="common">Paraburkholderia caryophylli</name>
    <dbReference type="NCBI Taxonomy" id="28094"/>
    <lineage>
        <taxon>Bacteria</taxon>
        <taxon>Pseudomonadati</taxon>
        <taxon>Pseudomonadota</taxon>
        <taxon>Betaproteobacteria</taxon>
        <taxon>Burkholderiales</taxon>
        <taxon>Burkholderiaceae</taxon>
        <taxon>Trinickia</taxon>
    </lineage>
</organism>
<dbReference type="OrthoDB" id="8720906at2"/>
<sequence>MREIRTFEMERDEPAAVWRIAEPSLVTVMAGQLWITVERDAEDYWLHAGESLWLPKGARAWIGAGAASARFTVVSAGARTAPPGTPSHALRAPRRLLAGW</sequence>
<keyword evidence="2" id="KW-1185">Reference proteome</keyword>
<dbReference type="AlphaFoldDB" id="A0A1X7H195"/>
<dbReference type="RefSeq" id="WP_085230339.1">
    <property type="nucleotide sequence ID" value="NZ_BSQD01000018.1"/>
</dbReference>
<gene>
    <name evidence="1" type="ORF">SAMN06295900_12067</name>
</gene>
<proteinExistence type="predicted"/>
<evidence type="ECO:0008006" key="3">
    <source>
        <dbReference type="Google" id="ProtNLM"/>
    </source>
</evidence>
<dbReference type="EMBL" id="FXAH01000020">
    <property type="protein sequence ID" value="SMF78101.1"/>
    <property type="molecule type" value="Genomic_DNA"/>
</dbReference>
<protein>
    <recommendedName>
        <fullName evidence="3">DUF2917 domain-containing protein</fullName>
    </recommendedName>
</protein>
<dbReference type="Proteomes" id="UP000192911">
    <property type="component" value="Unassembled WGS sequence"/>
</dbReference>
<dbReference type="InterPro" id="IPR021317">
    <property type="entry name" value="DUF2917"/>
</dbReference>
<dbReference type="Pfam" id="PF11142">
    <property type="entry name" value="DUF2917"/>
    <property type="match status" value="1"/>
</dbReference>
<evidence type="ECO:0000313" key="1">
    <source>
        <dbReference type="EMBL" id="SMF78101.1"/>
    </source>
</evidence>
<dbReference type="STRING" id="28094.SAMN06295900_12067"/>
<evidence type="ECO:0000313" key="2">
    <source>
        <dbReference type="Proteomes" id="UP000192911"/>
    </source>
</evidence>
<dbReference type="GeneID" id="95550890"/>
<reference evidence="2" key="1">
    <citation type="submission" date="2017-04" db="EMBL/GenBank/DDBJ databases">
        <authorList>
            <person name="Varghese N."/>
            <person name="Submissions S."/>
        </authorList>
    </citation>
    <scope>NUCLEOTIDE SEQUENCE [LARGE SCALE GENOMIC DNA]</scope>
    <source>
        <strain evidence="2">Ballard 720</strain>
    </source>
</reference>
<dbReference type="SUPFAM" id="SSF51182">
    <property type="entry name" value="RmlC-like cupins"/>
    <property type="match status" value="1"/>
</dbReference>